<evidence type="ECO:0000313" key="7">
    <source>
        <dbReference type="EMBL" id="GFO33182.1"/>
    </source>
</evidence>
<feature type="compositionally biased region" description="Basic and acidic residues" evidence="5">
    <location>
        <begin position="1511"/>
        <end position="1523"/>
    </location>
</feature>
<feature type="compositionally biased region" description="Polar residues" evidence="5">
    <location>
        <begin position="583"/>
        <end position="620"/>
    </location>
</feature>
<feature type="compositionally biased region" description="Low complexity" evidence="5">
    <location>
        <begin position="424"/>
        <end position="453"/>
    </location>
</feature>
<feature type="compositionally biased region" description="Polar residues" evidence="5">
    <location>
        <begin position="862"/>
        <end position="894"/>
    </location>
</feature>
<feature type="region of interest" description="Disordered" evidence="5">
    <location>
        <begin position="1250"/>
        <end position="1384"/>
    </location>
</feature>
<feature type="compositionally biased region" description="Low complexity" evidence="5">
    <location>
        <begin position="463"/>
        <end position="474"/>
    </location>
</feature>
<dbReference type="InterPro" id="IPR052440">
    <property type="entry name" value="Trans_Reg/Chrom_Remod"/>
</dbReference>
<evidence type="ECO:0000259" key="6">
    <source>
        <dbReference type="PROSITE" id="PS51805"/>
    </source>
</evidence>
<accession>A0AAV4CN19</accession>
<feature type="region of interest" description="Disordered" evidence="5">
    <location>
        <begin position="531"/>
        <end position="750"/>
    </location>
</feature>
<feature type="compositionally biased region" description="Polar residues" evidence="5">
    <location>
        <begin position="911"/>
        <end position="923"/>
    </location>
</feature>
<evidence type="ECO:0000256" key="2">
    <source>
        <dbReference type="ARBA" id="ARBA00022723"/>
    </source>
</evidence>
<dbReference type="Gene3D" id="3.30.40.10">
    <property type="entry name" value="Zinc/RING finger domain, C3HC4 (zinc finger)"/>
    <property type="match status" value="1"/>
</dbReference>
<feature type="compositionally biased region" description="Polar residues" evidence="5">
    <location>
        <begin position="627"/>
        <end position="750"/>
    </location>
</feature>
<gene>
    <name evidence="7" type="ORF">PoB_005968700</name>
</gene>
<reference evidence="7 8" key="1">
    <citation type="journal article" date="2021" name="Elife">
        <title>Chloroplast acquisition without the gene transfer in kleptoplastic sea slugs, Plakobranchus ocellatus.</title>
        <authorList>
            <person name="Maeda T."/>
            <person name="Takahashi S."/>
            <person name="Yoshida T."/>
            <person name="Shimamura S."/>
            <person name="Takaki Y."/>
            <person name="Nagai Y."/>
            <person name="Toyoda A."/>
            <person name="Suzuki Y."/>
            <person name="Arimoto A."/>
            <person name="Ishii H."/>
            <person name="Satoh N."/>
            <person name="Nishiyama T."/>
            <person name="Hasebe M."/>
            <person name="Maruyama T."/>
            <person name="Minagawa J."/>
            <person name="Obokata J."/>
            <person name="Shigenobu S."/>
        </authorList>
    </citation>
    <scope>NUCLEOTIDE SEQUENCE [LARGE SCALE GENOMIC DNA]</scope>
</reference>
<feature type="region of interest" description="Disordered" evidence="5">
    <location>
        <begin position="1139"/>
        <end position="1234"/>
    </location>
</feature>
<feature type="region of interest" description="Disordered" evidence="5">
    <location>
        <begin position="1667"/>
        <end position="1715"/>
    </location>
</feature>
<dbReference type="CDD" id="cd15668">
    <property type="entry name" value="ePHD_RAI1_like"/>
    <property type="match status" value="1"/>
</dbReference>
<evidence type="ECO:0000313" key="8">
    <source>
        <dbReference type="Proteomes" id="UP000735302"/>
    </source>
</evidence>
<feature type="region of interest" description="Disordered" evidence="5">
    <location>
        <begin position="172"/>
        <end position="259"/>
    </location>
</feature>
<proteinExistence type="predicted"/>
<feature type="compositionally biased region" description="Polar residues" evidence="5">
    <location>
        <begin position="1480"/>
        <end position="1489"/>
    </location>
</feature>
<feature type="region of interest" description="Disordered" evidence="5">
    <location>
        <begin position="765"/>
        <end position="839"/>
    </location>
</feature>
<dbReference type="Proteomes" id="UP000735302">
    <property type="component" value="Unassembled WGS sequence"/>
</dbReference>
<feature type="compositionally biased region" description="Basic and acidic residues" evidence="5">
    <location>
        <begin position="1257"/>
        <end position="1270"/>
    </location>
</feature>
<dbReference type="PANTHER" id="PTHR14955">
    <property type="entry name" value="RETINOIC ACID INDUCED 1/TRANSCRIPTION FACTOR 20"/>
    <property type="match status" value="1"/>
</dbReference>
<comment type="caution">
    <text evidence="7">The sequence shown here is derived from an EMBL/GenBank/DDBJ whole genome shotgun (WGS) entry which is preliminary data.</text>
</comment>
<feature type="compositionally biased region" description="Basic residues" evidence="5">
    <location>
        <begin position="1494"/>
        <end position="1510"/>
    </location>
</feature>
<feature type="compositionally biased region" description="Polar residues" evidence="5">
    <location>
        <begin position="1344"/>
        <end position="1371"/>
    </location>
</feature>
<dbReference type="PROSITE" id="PS51805">
    <property type="entry name" value="EPHD"/>
    <property type="match status" value="1"/>
</dbReference>
<dbReference type="InterPro" id="IPR034732">
    <property type="entry name" value="EPHD"/>
</dbReference>
<feature type="compositionally biased region" description="Polar residues" evidence="5">
    <location>
        <begin position="477"/>
        <end position="497"/>
    </location>
</feature>
<feature type="compositionally biased region" description="Polar residues" evidence="5">
    <location>
        <begin position="1183"/>
        <end position="1193"/>
    </location>
</feature>
<keyword evidence="2" id="KW-0479">Metal-binding</keyword>
<organism evidence="7 8">
    <name type="scientific">Plakobranchus ocellatus</name>
    <dbReference type="NCBI Taxonomy" id="259542"/>
    <lineage>
        <taxon>Eukaryota</taxon>
        <taxon>Metazoa</taxon>
        <taxon>Spiralia</taxon>
        <taxon>Lophotrochozoa</taxon>
        <taxon>Mollusca</taxon>
        <taxon>Gastropoda</taxon>
        <taxon>Heterobranchia</taxon>
        <taxon>Euthyneura</taxon>
        <taxon>Panpulmonata</taxon>
        <taxon>Sacoglossa</taxon>
        <taxon>Placobranchoidea</taxon>
        <taxon>Plakobranchidae</taxon>
        <taxon>Plakobranchus</taxon>
    </lineage>
</organism>
<dbReference type="GO" id="GO:0008270">
    <property type="term" value="F:zinc ion binding"/>
    <property type="evidence" value="ECO:0007669"/>
    <property type="project" value="UniProtKB-KW"/>
</dbReference>
<dbReference type="Pfam" id="PF13771">
    <property type="entry name" value="zf-HC5HC2H"/>
    <property type="match status" value="1"/>
</dbReference>
<dbReference type="GO" id="GO:0006357">
    <property type="term" value="P:regulation of transcription by RNA polymerase II"/>
    <property type="evidence" value="ECO:0007669"/>
    <property type="project" value="TreeGrafter"/>
</dbReference>
<protein>
    <submittedName>
        <fullName evidence="7">Transcription factor 20</fullName>
    </submittedName>
</protein>
<feature type="compositionally biased region" description="Polar residues" evidence="5">
    <location>
        <begin position="557"/>
        <end position="568"/>
    </location>
</feature>
<dbReference type="GO" id="GO:0005634">
    <property type="term" value="C:nucleus"/>
    <property type="evidence" value="ECO:0007669"/>
    <property type="project" value="TreeGrafter"/>
</dbReference>
<keyword evidence="4" id="KW-0862">Zinc</keyword>
<evidence type="ECO:0000256" key="5">
    <source>
        <dbReference type="SAM" id="MobiDB-lite"/>
    </source>
</evidence>
<dbReference type="InterPro" id="IPR013083">
    <property type="entry name" value="Znf_RING/FYVE/PHD"/>
</dbReference>
<evidence type="ECO:0000256" key="1">
    <source>
        <dbReference type="ARBA" id="ARBA00022553"/>
    </source>
</evidence>
<keyword evidence="1" id="KW-0597">Phosphoprotein</keyword>
<sequence>MSRRSRMWATQICYAKTEITACRSCVRNHRPQGISRLRSNYCCDFYISSVRGLTAAINDLDILVEWKPGMNHYPDNYHGYGRDTSGMQNMAFSGYRESSAMPIRGQPHPDYHGGGYPMLPQHGGGGSRNMYGQSGVSPYGMTNYGHYNTSSHMHHQGGMVNPYYNSHGQVPGPTEGHHGYNIHHQHHMGMMSPGHQRHPSVAGSRGGGQHGSTASAGQDHYGGAYPGQSSPSRMPLQHPPHSSHPQVPVPPHPMRQTNTQQNPQEVADNILQMASAYPSNQTVQVPLKNRPAPYHIPRSPHFVPRSDHPHHSSPSPHHHQQSYTSHASPSPTSGAQSPISHNAASSPSVGMVRSPSGQVMSPSQPGSAYHGQAMPQAAQLANMASSHSTISGGGQSLHYHNQHPHAHPPQQGHLVQHSDSPHYSPCSLSQSPYSASPSAPVQSSPYSPHNPASSHHHPATAGNMMSSSCANNMSVPYVSSPSGKGQPSSLGQNSAEASNNPLMSLEKLVMLPETQVVDPKSVVNDACLAQSEEGPKNGEDPAEWPAESSGHSVGCSGFTSSPIAQSVGTGPDGQPAAPRSVCPTDTQAHQAGVDQTTSQNGQLCTGSQSSQVVNDKSTSQRGRHSMFVQSDQFGVDQSTSQSGQPCTGSQSSQVANDQSTSQSTQHSMVVQSDQFGVDQSTSQSGQPCTGSQSSQVANDQSTSQSAQYSMVAQSDQFGGDQSTSQNGHCHMVSQSTQVVNDRSTPQNGQHNMDAQSYKIITTSSNNCPENARIPAPDLNLDQSSAITSGLPDTNSGHPCIDLQSQSQCTSKSQQKETASPSSDEVRDVHPCSKSGEISSGAVDKYGHAVSAVSVERSGKAEPSTTGSGQDNIKQESDSSISQTNSRSHTPTATSIPDALDGHSPISEMASAESTSDTSDGLNSNTSISSYCTAKLEDETGTANCKGQSQDVADMQIDVDSKSNVTVCTSNLEVAQNPEECVKSIDKKDGGSIGLLNCPVSLLSSTITGSDCKNVKQETEIESKADASSQVALCKSSLTKEDVKFSPLPCHPPTVLSEVPIITNNVDGATVCAPDDDKDLDYDTSIHTKVHNGLSALVKSKVSYSRRAALITPCSIAVEASERAACERFGSRHTAIGRVTRNSSFRDRSNSTGNADSDESSENISSSSYLLSKDPQDGNRKRGPSSSTKRNGFNKSVGLVISSSTRNTDGNSSKAKASLGKTGCGSNGTTAGSDEEGCYYEGVDNSYDVYLNSFSSDDSGHSGDDKDRSGQPKEAPLVRSSTDGRKTTDDSAAASSPVTKKEKDIESGTEEKRSQDLSPELNIDNTTNSLSPPPKKLKVSPNSSINRSCPNRTPPQNSAVVIDLTSESSSPVLSPGRQRMRSIDKFRPSILGRKTPMKYPVVVLDKSTAISPKITSVNKESSDLKSMAVKSSPPRPVTDVKPVSIPCSELASSDVVVSTPCEAASVAGAVQSVTVIKEEGSASQMTSISVSPKKNIQKKSPKKKKASKSKAKGKEVRSDEGSNVKDSFKSMKFSRTLDLMKANRKREGVGIGPFVRLVGSRSFPKTVSVFAQPTADTLAAAKHGKMGQTGRKSQSNLATVTTVHMVSNFPSKQEPMVPSTRPFSQKPWVCAFCGQHSSYRLLGDLFGPYFKESEVTQAEKLALEESKKADVDKDVKHQDLGKKSVTKGQPASSSSGSSRQHRRKSALQPRMNEETKSQPEELWIHQACALWSPGVCLVGNKLYGLEEAVKDAAESVCSVCKCVGAVLGCLHRGCTMKYHIVCAAEKDCYLDEENFTLLCPKHKEKKFGAASTSKS</sequence>
<feature type="compositionally biased region" description="Basic and acidic residues" evidence="5">
    <location>
        <begin position="1667"/>
        <end position="1681"/>
    </location>
</feature>
<feature type="compositionally biased region" description="Polar residues" evidence="5">
    <location>
        <begin position="780"/>
        <end position="796"/>
    </location>
</feature>
<name>A0AAV4CN19_9GAST</name>
<feature type="compositionally biased region" description="Low complexity" evidence="5">
    <location>
        <begin position="1161"/>
        <end position="1171"/>
    </location>
</feature>
<feature type="region of interest" description="Disordered" evidence="5">
    <location>
        <begin position="289"/>
        <end position="497"/>
    </location>
</feature>
<evidence type="ECO:0000256" key="3">
    <source>
        <dbReference type="ARBA" id="ARBA00022771"/>
    </source>
</evidence>
<feature type="compositionally biased region" description="Polar residues" evidence="5">
    <location>
        <begin position="1200"/>
        <end position="1214"/>
    </location>
</feature>
<dbReference type="EMBL" id="BLXT01006765">
    <property type="protein sequence ID" value="GFO33182.1"/>
    <property type="molecule type" value="Genomic_DNA"/>
</dbReference>
<feature type="compositionally biased region" description="Low complexity" evidence="5">
    <location>
        <begin position="803"/>
        <end position="812"/>
    </location>
</feature>
<feature type="compositionally biased region" description="Basic and acidic residues" evidence="5">
    <location>
        <begin position="1298"/>
        <end position="1314"/>
    </location>
</feature>
<feature type="region of interest" description="Disordered" evidence="5">
    <location>
        <begin position="1480"/>
        <end position="1523"/>
    </location>
</feature>
<feature type="domain" description="PHD-type" evidence="6">
    <location>
        <begin position="1701"/>
        <end position="1802"/>
    </location>
</feature>
<feature type="region of interest" description="Disordered" evidence="5">
    <location>
        <begin position="854"/>
        <end position="923"/>
    </location>
</feature>
<feature type="compositionally biased region" description="Polar residues" evidence="5">
    <location>
        <begin position="355"/>
        <end position="366"/>
    </location>
</feature>
<feature type="region of interest" description="Disordered" evidence="5">
    <location>
        <begin position="1417"/>
        <end position="1441"/>
    </location>
</feature>
<evidence type="ECO:0000256" key="4">
    <source>
        <dbReference type="ARBA" id="ARBA00022833"/>
    </source>
</evidence>
<feature type="compositionally biased region" description="Polar residues" evidence="5">
    <location>
        <begin position="321"/>
        <end position="348"/>
    </location>
</feature>
<keyword evidence="3" id="KW-0863">Zinc-finger</keyword>
<dbReference type="PANTHER" id="PTHR14955:SF4">
    <property type="entry name" value="PHD-TYPE DOMAIN-CONTAINING PROTEIN"/>
    <property type="match status" value="1"/>
</dbReference>
<keyword evidence="8" id="KW-1185">Reference proteome</keyword>